<evidence type="ECO:0000313" key="9">
    <source>
        <dbReference type="EMBL" id="XBG61563.1"/>
    </source>
</evidence>
<dbReference type="EMBL" id="CP157199">
    <property type="protein sequence ID" value="XBG61563.1"/>
    <property type="molecule type" value="Genomic_DNA"/>
</dbReference>
<sequence length="472" mass="53652">MSLKFKIFPIAFFVFSIGFSQSTSVKKYTLNECIAIALENNLDLKSSKLRANSAKINFQQSKANILPSINGSYNIGINDGRSIDPFTNDFINQELTFSNARLDLDAVIFNGFRLINTVKQERLNRLASEHEIDEAEQNLILDVTLAYLQVLNNSDVLELANKRLEVTNNQLKRQEEIYQEEVGNPADYTDIKAQKTLDETNILNLKSALNNSKLNLTRLLNLDETISIEANDLLLNLERYEFSPEDVFNDALNGLATFKAKETRIKAVKKGISIAKAQFTPQISAFAGLNTNYSSLAETFTATGTNIIETGDFVTIDNQDVPVLKEQTVFEGHKIGYRDQFDNNLSTVVGLSVSLPIFNGFRAKNNVALEKIKLEESRIELDRTRQEIKNTISQVYFDMDASYMRYQSLMKQVEAFKESYRINEIRFNNGVSNFLAYITSKNNLDNSKTNLTNAKYEYLLLVKVLEYYRGNF</sequence>
<keyword evidence="5" id="KW-0812">Transmembrane</keyword>
<dbReference type="PANTHER" id="PTHR30026">
    <property type="entry name" value="OUTER MEMBRANE PROTEIN TOLC"/>
    <property type="match status" value="1"/>
</dbReference>
<accession>A0AAU7BTX1</accession>
<dbReference type="GO" id="GO:0015562">
    <property type="term" value="F:efflux transmembrane transporter activity"/>
    <property type="evidence" value="ECO:0007669"/>
    <property type="project" value="InterPro"/>
</dbReference>
<organism evidence="9">
    <name type="scientific">Pontimicrobium sp. SW4</name>
    <dbReference type="NCBI Taxonomy" id="3153519"/>
    <lineage>
        <taxon>Bacteria</taxon>
        <taxon>Pseudomonadati</taxon>
        <taxon>Bacteroidota</taxon>
        <taxon>Flavobacteriia</taxon>
        <taxon>Flavobacteriales</taxon>
        <taxon>Flavobacteriaceae</taxon>
        <taxon>Pontimicrobium</taxon>
    </lineage>
</organism>
<dbReference type="SUPFAM" id="SSF56954">
    <property type="entry name" value="Outer membrane efflux proteins (OEP)"/>
    <property type="match status" value="1"/>
</dbReference>
<evidence type="ECO:0000256" key="4">
    <source>
        <dbReference type="ARBA" id="ARBA00022452"/>
    </source>
</evidence>
<dbReference type="PANTHER" id="PTHR30026:SF20">
    <property type="entry name" value="OUTER MEMBRANE PROTEIN TOLC"/>
    <property type="match status" value="1"/>
</dbReference>
<dbReference type="InterPro" id="IPR003423">
    <property type="entry name" value="OMP_efflux"/>
</dbReference>
<keyword evidence="4" id="KW-1134">Transmembrane beta strand</keyword>
<dbReference type="Pfam" id="PF02321">
    <property type="entry name" value="OEP"/>
    <property type="match status" value="2"/>
</dbReference>
<dbReference type="RefSeq" id="WP_347924188.1">
    <property type="nucleotide sequence ID" value="NZ_CP157199.1"/>
</dbReference>
<evidence type="ECO:0000256" key="3">
    <source>
        <dbReference type="ARBA" id="ARBA00022448"/>
    </source>
</evidence>
<comment type="similarity">
    <text evidence="2">Belongs to the outer membrane factor (OMF) (TC 1.B.17) family.</text>
</comment>
<dbReference type="GO" id="GO:0015288">
    <property type="term" value="F:porin activity"/>
    <property type="evidence" value="ECO:0007669"/>
    <property type="project" value="TreeGrafter"/>
</dbReference>
<evidence type="ECO:0000256" key="7">
    <source>
        <dbReference type="ARBA" id="ARBA00023237"/>
    </source>
</evidence>
<comment type="subcellular location">
    <subcellularLocation>
        <location evidence="1">Cell outer membrane</location>
    </subcellularLocation>
</comment>
<keyword evidence="7" id="KW-0998">Cell outer membrane</keyword>
<proteinExistence type="inferred from homology"/>
<keyword evidence="8" id="KW-0175">Coiled coil</keyword>
<evidence type="ECO:0000256" key="2">
    <source>
        <dbReference type="ARBA" id="ARBA00007613"/>
    </source>
</evidence>
<evidence type="ECO:0000256" key="8">
    <source>
        <dbReference type="SAM" id="Coils"/>
    </source>
</evidence>
<reference evidence="9" key="1">
    <citation type="submission" date="2024-05" db="EMBL/GenBank/DDBJ databases">
        <title>Pontimicrobium maritimus sp. nov., isolated form sea water.</title>
        <authorList>
            <person name="Muhammad N."/>
            <person name="Vuong T.Q."/>
            <person name="Han H.L."/>
            <person name="Kim S.-G."/>
        </authorList>
    </citation>
    <scope>NUCLEOTIDE SEQUENCE</scope>
    <source>
        <strain evidence="9">SW4</strain>
    </source>
</reference>
<evidence type="ECO:0000256" key="5">
    <source>
        <dbReference type="ARBA" id="ARBA00022692"/>
    </source>
</evidence>
<dbReference type="InterPro" id="IPR051906">
    <property type="entry name" value="TolC-like"/>
</dbReference>
<feature type="coiled-coil region" evidence="8">
    <location>
        <begin position="367"/>
        <end position="394"/>
    </location>
</feature>
<protein>
    <submittedName>
        <fullName evidence="9">TolC family protein</fullName>
    </submittedName>
</protein>
<dbReference type="GO" id="GO:0009279">
    <property type="term" value="C:cell outer membrane"/>
    <property type="evidence" value="ECO:0007669"/>
    <property type="project" value="UniProtKB-SubCell"/>
</dbReference>
<gene>
    <name evidence="9" type="ORF">ABGB03_01335</name>
</gene>
<keyword evidence="6" id="KW-0472">Membrane</keyword>
<dbReference type="GO" id="GO:1990281">
    <property type="term" value="C:efflux pump complex"/>
    <property type="evidence" value="ECO:0007669"/>
    <property type="project" value="TreeGrafter"/>
</dbReference>
<evidence type="ECO:0000256" key="6">
    <source>
        <dbReference type="ARBA" id="ARBA00023136"/>
    </source>
</evidence>
<dbReference type="Gene3D" id="1.20.1600.10">
    <property type="entry name" value="Outer membrane efflux proteins (OEP)"/>
    <property type="match status" value="1"/>
</dbReference>
<dbReference type="AlphaFoldDB" id="A0AAU7BTX1"/>
<feature type="coiled-coil region" evidence="8">
    <location>
        <begin position="118"/>
        <end position="181"/>
    </location>
</feature>
<keyword evidence="3" id="KW-0813">Transport</keyword>
<evidence type="ECO:0000256" key="1">
    <source>
        <dbReference type="ARBA" id="ARBA00004442"/>
    </source>
</evidence>
<name>A0AAU7BTX1_9FLAO</name>